<evidence type="ECO:0000313" key="2">
    <source>
        <dbReference type="Proteomes" id="UP000650224"/>
    </source>
</evidence>
<organism evidence="1 2">
    <name type="scientific">Corynebacterium gallinarum</name>
    <dbReference type="NCBI Taxonomy" id="2762214"/>
    <lineage>
        <taxon>Bacteria</taxon>
        <taxon>Bacillati</taxon>
        <taxon>Actinomycetota</taxon>
        <taxon>Actinomycetes</taxon>
        <taxon>Mycobacteriales</taxon>
        <taxon>Corynebacteriaceae</taxon>
        <taxon>Corynebacterium</taxon>
    </lineage>
</organism>
<gene>
    <name evidence="1" type="ORF">H9627_03685</name>
</gene>
<comment type="caution">
    <text evidence="1">The sequence shown here is derived from an EMBL/GenBank/DDBJ whole genome shotgun (WGS) entry which is preliminary data.</text>
</comment>
<dbReference type="PANTHER" id="PTHR33428">
    <property type="entry name" value="CHLOROPHYLLASE-2, CHLOROPLASTIC"/>
    <property type="match status" value="1"/>
</dbReference>
<accession>A0A8I0HMJ5</accession>
<dbReference type="AlphaFoldDB" id="A0A8I0HMJ5"/>
<keyword evidence="1" id="KW-0378">Hydrolase</keyword>
<protein>
    <submittedName>
        <fullName evidence="1">Alpha/beta hydrolase</fullName>
    </submittedName>
</protein>
<proteinExistence type="predicted"/>
<name>A0A8I0HMJ5_9CORY</name>
<dbReference type="GO" id="GO:0016787">
    <property type="term" value="F:hydrolase activity"/>
    <property type="evidence" value="ECO:0007669"/>
    <property type="project" value="UniProtKB-KW"/>
</dbReference>
<dbReference type="InterPro" id="IPR029058">
    <property type="entry name" value="AB_hydrolase_fold"/>
</dbReference>
<sequence length="285" mass="29934">MAENLKKHLSKLSKRGPHRVMVGDLDYAGLPGKIYTPAEGNGVPGVAFGHDWMKPIKHYHQTLRHLASWGIAVAAPNTETGFLPDHRGFAADLDSALQILAGVKLGAGKVTVNPAGLGMVGHGMGAGAAVLASANRTAVRAVGALYPAPTSPSCVDAAPAVKAPGLVIGTAQLGMFDAGDSAKVAARWGGDVLYRELDNGNQQGFSEDTMFKLLVGVGRPQTAGQELARGLLTGFLLHQLAGERSYKAFSDPEAEAKKVTSYWGIDLEEKAFPQDESPLPFLNSK</sequence>
<dbReference type="EMBL" id="JACSPR010000002">
    <property type="protein sequence ID" value="MBD8029439.1"/>
    <property type="molecule type" value="Genomic_DNA"/>
</dbReference>
<dbReference type="RefSeq" id="WP_191732675.1">
    <property type="nucleotide sequence ID" value="NZ_JACSPR010000002.1"/>
</dbReference>
<dbReference type="SUPFAM" id="SSF53474">
    <property type="entry name" value="alpha/beta-Hydrolases"/>
    <property type="match status" value="1"/>
</dbReference>
<dbReference type="Gene3D" id="3.40.50.1820">
    <property type="entry name" value="alpha/beta hydrolase"/>
    <property type="match status" value="1"/>
</dbReference>
<dbReference type="PANTHER" id="PTHR33428:SF14">
    <property type="entry name" value="CARBOXYLESTERASE TYPE B DOMAIN-CONTAINING PROTEIN"/>
    <property type="match status" value="1"/>
</dbReference>
<keyword evidence="2" id="KW-1185">Reference proteome</keyword>
<reference evidence="1 2" key="1">
    <citation type="submission" date="2020-08" db="EMBL/GenBank/DDBJ databases">
        <title>A Genomic Blueprint of the Chicken Gut Microbiome.</title>
        <authorList>
            <person name="Gilroy R."/>
            <person name="Ravi A."/>
            <person name="Getino M."/>
            <person name="Pursley I."/>
            <person name="Horton D.L."/>
            <person name="Alikhan N.-F."/>
            <person name="Baker D."/>
            <person name="Gharbi K."/>
            <person name="Hall N."/>
            <person name="Watson M."/>
            <person name="Adriaenssens E.M."/>
            <person name="Foster-Nyarko E."/>
            <person name="Jarju S."/>
            <person name="Secka A."/>
            <person name="Antonio M."/>
            <person name="Oren A."/>
            <person name="Chaudhuri R."/>
            <person name="La Ragione R.M."/>
            <person name="Hildebrand F."/>
            <person name="Pallen M.J."/>
        </authorList>
    </citation>
    <scope>NUCLEOTIDE SEQUENCE [LARGE SCALE GENOMIC DNA]</scope>
    <source>
        <strain evidence="1 2">Sa1YVA5</strain>
    </source>
</reference>
<dbReference type="Proteomes" id="UP000650224">
    <property type="component" value="Unassembled WGS sequence"/>
</dbReference>
<evidence type="ECO:0000313" key="1">
    <source>
        <dbReference type="EMBL" id="MBD8029439.1"/>
    </source>
</evidence>